<keyword evidence="3" id="KW-0378">Hydrolase</keyword>
<dbReference type="PANTHER" id="PTHR43343:SF3">
    <property type="entry name" value="PROTEASE DO-LIKE 8, CHLOROPLASTIC"/>
    <property type="match status" value="1"/>
</dbReference>
<dbReference type="Proteomes" id="UP001576780">
    <property type="component" value="Unassembled WGS sequence"/>
</dbReference>
<dbReference type="PANTHER" id="PTHR43343">
    <property type="entry name" value="PEPTIDASE S12"/>
    <property type="match status" value="1"/>
</dbReference>
<evidence type="ECO:0000256" key="2">
    <source>
        <dbReference type="ARBA" id="ARBA00022670"/>
    </source>
</evidence>
<feature type="signal peptide" evidence="5">
    <location>
        <begin position="1"/>
        <end position="43"/>
    </location>
</feature>
<dbReference type="SUPFAM" id="SSF50494">
    <property type="entry name" value="Trypsin-like serine proteases"/>
    <property type="match status" value="1"/>
</dbReference>
<keyword evidence="2" id="KW-0645">Protease</keyword>
<dbReference type="InterPro" id="IPR009003">
    <property type="entry name" value="Peptidase_S1_PA"/>
</dbReference>
<feature type="chain" id="PRO_5047105355" evidence="5">
    <location>
        <begin position="44"/>
        <end position="485"/>
    </location>
</feature>
<dbReference type="Gene3D" id="2.60.120.380">
    <property type="match status" value="2"/>
</dbReference>
<dbReference type="Pfam" id="PF13365">
    <property type="entry name" value="Trypsin_2"/>
    <property type="match status" value="1"/>
</dbReference>
<evidence type="ECO:0000256" key="4">
    <source>
        <dbReference type="SAM" id="MobiDB-lite"/>
    </source>
</evidence>
<proteinExistence type="inferred from homology"/>
<organism evidence="6 7">
    <name type="scientific">Floridaenema evergladense BLCC-F167</name>
    <dbReference type="NCBI Taxonomy" id="3153639"/>
    <lineage>
        <taxon>Bacteria</taxon>
        <taxon>Bacillati</taxon>
        <taxon>Cyanobacteriota</taxon>
        <taxon>Cyanophyceae</taxon>
        <taxon>Oscillatoriophycideae</taxon>
        <taxon>Aerosakkonematales</taxon>
        <taxon>Aerosakkonemataceae</taxon>
        <taxon>Floridanema</taxon>
        <taxon>Floridanema evergladense</taxon>
    </lineage>
</organism>
<dbReference type="Gene3D" id="2.40.10.10">
    <property type="entry name" value="Trypsin-like serine proteases"/>
    <property type="match status" value="2"/>
</dbReference>
<evidence type="ECO:0000256" key="1">
    <source>
        <dbReference type="ARBA" id="ARBA00010541"/>
    </source>
</evidence>
<dbReference type="PRINTS" id="PR00834">
    <property type="entry name" value="PROTEASES2C"/>
</dbReference>
<keyword evidence="7" id="KW-1185">Reference proteome</keyword>
<evidence type="ECO:0000313" key="6">
    <source>
        <dbReference type="EMBL" id="MFB2837449.1"/>
    </source>
</evidence>
<dbReference type="InterPro" id="IPR001940">
    <property type="entry name" value="Peptidase_S1C"/>
</dbReference>
<sequence length="485" mass="51345">MNTKLLTLAASSLIAARTTLAVFGISSLAATTPLLLNATPASAQVSDEQTNVRVYQKASPAVVSIAIPNGSGSGSIISPDGLILTNAHVVQNASRTLTVTLADGRRLPADVVAFGDRGLDLAVLKIRGQNNLPTIPLARNPVQVGQRAYAIGNPFGRFQGTFTVGIVSRIDRERGLIQTDAAINPGNSGGPLLNSQGELIGVNTAIFTNSQAGGNIGIGFAIAIDRIQPFLTSVRQGTAPRVAQTAPRSRRSTNPPQALTLNGELIADRLGPGDNVLPTDNSFFKAYRFEGRAGQQVRIDMVSREIDPFLILIAPNGRTLAQDYNSGGNRNARIVTSLPISGTYLLIANSYQGGEVGSFELRAMASRTGLRNPNIPQGQTRSIIQLQGTLGPGAPRLPSDGSWYRSYTFDGVAGQPIRISLESPDFNTYLALLGPDGRKVAENNNVGRNNQNSALDLTLPFSGTYRVIVNASEPGVGGRYRLVIR</sequence>
<keyword evidence="5" id="KW-0732">Signal</keyword>
<dbReference type="EMBL" id="JBHFNT010000212">
    <property type="protein sequence ID" value="MFB2837449.1"/>
    <property type="molecule type" value="Genomic_DNA"/>
</dbReference>
<evidence type="ECO:0000313" key="7">
    <source>
        <dbReference type="Proteomes" id="UP001576780"/>
    </source>
</evidence>
<dbReference type="InterPro" id="IPR051201">
    <property type="entry name" value="Chloro_Bact_Ser_Proteases"/>
</dbReference>
<feature type="region of interest" description="Disordered" evidence="4">
    <location>
        <begin position="238"/>
        <end position="257"/>
    </location>
</feature>
<gene>
    <name evidence="6" type="ORF">ACE1CA_23220</name>
</gene>
<reference evidence="6 7" key="1">
    <citation type="submission" date="2024-09" db="EMBL/GenBank/DDBJ databases">
        <title>Floridaenema gen nov. (Aerosakkonemataceae, Aerosakkonematales ord. nov., Cyanobacteria) from benthic tropical and subtropical fresh waters, with the description of four new species.</title>
        <authorList>
            <person name="Moretto J.A."/>
            <person name="Berthold D.E."/>
            <person name="Lefler F.W."/>
            <person name="Huang I.-S."/>
            <person name="Laughinghouse H. IV."/>
        </authorList>
    </citation>
    <scope>NUCLEOTIDE SEQUENCE [LARGE SCALE GENOMIC DNA]</scope>
    <source>
        <strain evidence="6 7">BLCC-F167</strain>
    </source>
</reference>
<evidence type="ECO:0000256" key="5">
    <source>
        <dbReference type="SAM" id="SignalP"/>
    </source>
</evidence>
<name>A0ABV4WQT0_9CYAN</name>
<protein>
    <submittedName>
        <fullName evidence="6">Trypsin-like peptidase domain-containing protein</fullName>
    </submittedName>
</protein>
<dbReference type="InterPro" id="IPR043504">
    <property type="entry name" value="Peptidase_S1_PA_chymotrypsin"/>
</dbReference>
<evidence type="ECO:0000256" key="3">
    <source>
        <dbReference type="ARBA" id="ARBA00022801"/>
    </source>
</evidence>
<comment type="caution">
    <text evidence="6">The sequence shown here is derived from an EMBL/GenBank/DDBJ whole genome shotgun (WGS) entry which is preliminary data.</text>
</comment>
<dbReference type="RefSeq" id="WP_413279795.1">
    <property type="nucleotide sequence ID" value="NZ_JBHFNT010000212.1"/>
</dbReference>
<comment type="similarity">
    <text evidence="1">Belongs to the peptidase S1C family.</text>
</comment>
<accession>A0ABV4WQT0</accession>